<sequence length="52" mass="5980">MVFLAKRAPYKAPIKNFFFFVMVVTMNWCFAVNGAKNVVSSPMQAMVYFSLH</sequence>
<proteinExistence type="predicted"/>
<dbReference type="EMBL" id="BX950851">
    <property type="protein sequence ID" value="CAG73429.1"/>
    <property type="molecule type" value="Genomic_DNA"/>
</dbReference>
<reference evidence="2" key="1">
    <citation type="submission" date="2004-02" db="EMBL/GenBank/DDBJ databases">
        <title>The genome sequence of the enterobacterial phytopathogen Erwinia carotovora subsp. atroseptica SCRI1043 and functional genomic identification of novel virulence factors.</title>
        <authorList>
            <person name="Bell K.S."/>
            <person name="Sebaihia M."/>
            <person name="Pritchard L."/>
            <person name="Holden M."/>
            <person name="Hyman L.J."/>
            <person name="Holeva M.C."/>
            <person name="Thomson N.R."/>
            <person name="Bentley S.D."/>
            <person name="Churcher C."/>
            <person name="Mungall K."/>
            <person name="Atkin R."/>
            <person name="Bason N."/>
            <person name="Brooks K."/>
            <person name="Chillingworth T."/>
            <person name="Clark K."/>
            <person name="Doggett J."/>
            <person name="Fraser A."/>
            <person name="Hance Z."/>
            <person name="Hauser H."/>
            <person name="Jagels K."/>
            <person name="Moule S."/>
            <person name="Norbertczak H."/>
            <person name="Ormond D."/>
            <person name="Price C."/>
            <person name="Quail M.A."/>
            <person name="Sanders M."/>
            <person name="Walker D."/>
            <person name="Whitehead S."/>
            <person name="Salmond G.P.C."/>
            <person name="Birch P.R.J."/>
            <person name="Barrell B.G."/>
            <person name="Parkhill J."/>
            <person name="Toth I.K."/>
        </authorList>
    </citation>
    <scope>NUCLEOTIDE SEQUENCE</scope>
    <source>
        <strain evidence="2">SCRI1043</strain>
    </source>
</reference>
<name>Q6D9U9_PECAS</name>
<keyword evidence="1" id="KW-0812">Transmembrane</keyword>
<evidence type="ECO:0000313" key="3">
    <source>
        <dbReference type="Proteomes" id="UP000007966"/>
    </source>
</evidence>
<accession>Q6D9U9</accession>
<evidence type="ECO:0000313" key="2">
    <source>
        <dbReference type="EMBL" id="CAG73429.1"/>
    </source>
</evidence>
<protein>
    <submittedName>
        <fullName evidence="2">Membrane protein</fullName>
    </submittedName>
</protein>
<keyword evidence="3" id="KW-1185">Reference proteome</keyword>
<dbReference type="KEGG" id="eca:ECA0514"/>
<keyword evidence="1" id="KW-1133">Transmembrane helix</keyword>
<dbReference type="STRING" id="218491.ECA0514"/>
<feature type="transmembrane region" description="Helical" evidence="1">
    <location>
        <begin position="17"/>
        <end position="35"/>
    </location>
</feature>
<dbReference type="AlphaFoldDB" id="Q6D9U9"/>
<dbReference type="Proteomes" id="UP000007966">
    <property type="component" value="Chromosome"/>
</dbReference>
<dbReference type="HOGENOM" id="CLU_3082903_0_0_6"/>
<keyword evidence="1" id="KW-0472">Membrane</keyword>
<evidence type="ECO:0000256" key="1">
    <source>
        <dbReference type="SAM" id="Phobius"/>
    </source>
</evidence>
<organism evidence="2 3">
    <name type="scientific">Pectobacterium atrosepticum (strain SCRI 1043 / ATCC BAA-672)</name>
    <name type="common">Erwinia carotovora subsp. atroseptica</name>
    <dbReference type="NCBI Taxonomy" id="218491"/>
    <lineage>
        <taxon>Bacteria</taxon>
        <taxon>Pseudomonadati</taxon>
        <taxon>Pseudomonadota</taxon>
        <taxon>Gammaproteobacteria</taxon>
        <taxon>Enterobacterales</taxon>
        <taxon>Pectobacteriaceae</taxon>
        <taxon>Pectobacterium</taxon>
    </lineage>
</organism>
<gene>
    <name evidence="2" type="ordered locus">ECA0514</name>
</gene>